<dbReference type="InterPro" id="IPR036291">
    <property type="entry name" value="NAD(P)-bd_dom_sf"/>
</dbReference>
<comment type="caution">
    <text evidence="5">The sequence shown here is derived from an EMBL/GenBank/DDBJ whole genome shotgun (WGS) entry which is preliminary data.</text>
</comment>
<dbReference type="SUPFAM" id="SSF51735">
    <property type="entry name" value="NAD(P)-binding Rossmann-fold domains"/>
    <property type="match status" value="1"/>
</dbReference>
<dbReference type="Proteomes" id="UP000663838">
    <property type="component" value="Unassembled WGS sequence"/>
</dbReference>
<dbReference type="InterPro" id="IPR038576">
    <property type="entry name" value="Methyltransf_Zn-bd_dom_put_sf"/>
</dbReference>
<dbReference type="InterPro" id="IPR001509">
    <property type="entry name" value="Epimerase_deHydtase"/>
</dbReference>
<name>A0A821NGR4_9BILA</name>
<dbReference type="InterPro" id="IPR013630">
    <property type="entry name" value="Methyltransf_Zn-bd_dom_put"/>
</dbReference>
<sequence length="1058" mass="120126">MHISIRDYVINQRPNHGNINRSSGRVDASRTVSVVTIAIIGSSGYIGSRLMHHLRSIKSLAVVGYDRIFPGEASYEIQDQNLRRFHVVIYLGGLTGRAACRERSTDVEYENIGDIYALAKRMLPSQLLIFASTSAIAEGSGSTPLSEDSVVQSHIFDSYTSSLKRREDVLRNLSSMSNTAPQMIGLRFGTVIGLSFNQRIDLAHMALICQGFLGGRLHVNHPESNRAWLCMEDLIRAITVLINQSKNAKKFDIFHLQSFSSSISNVANSISRLSGAYINVTSHASKHDSFGFSLNSTKFQSTFDFTFEGNQDSIISRLIDDVPRMCLGRQSRIDNNSIPCVVCGSREMYTVLDLHTQPLANDFKAQKNESINCKRFPLRLVRCSKCHHAQLSYVVDRNYLFSHYLYQSGTTQSLKAYFEWLAEKVIDESGGGSGTVVEIACNDGSQLNQFLKRGWKTIGVDPANNLAELARAQGHTIYTGFWGTDKFSQLPSPDTLGAIIAQNVLAHVATPVEFMRACVAAMGSNTRLYIQTSQCEMYETGQFDTVYHEHVSFFTAHSFKRLADLVNLSIINFEITPIHGRSCLVTLQRNKLSNSSFLTTGQNQLAPSLATTLQKEINLGMTETWFYVKYQAQALAMRQWIVNQLSNIHEQGHTIVAYGAAAKGMVLLHYLLEISDRSWSISYVCDDAPLKQNTYCPGTSIPVRPTSELAKSDPTKPLTIIVFAWNFWNEISVKIRNQTIEKGIKSVFVIIPFPHQRLIKLNLTTSWILTQNSYMSLPWPHIFPSPRLPVVLISHFFNEEFLLPFWIRHHAPMFDHAILINYNSSDRSLQIIRSEAPRTWKIVSSRNAEFSALDVDEEVSDYERTFPKAWKIALNTPEFLVHPNLRQMLAETEHSSNILVIRFRSIIMSGDDAIPFQRFVPLLKQRSHYTWDPADARELHGETPSSRFIHRHSLPIYNIGRHSIRSSAWQWAPIGFIAKYQYTPWPDIVSRKLQIRTRIPLSDFAKKWGIQHNTDIKQLEQNKANIKKHRVGNDLKNYSASSDEFMMMHRLWREITNN</sequence>
<organism evidence="5 6">
    <name type="scientific">Rotaria socialis</name>
    <dbReference type="NCBI Taxonomy" id="392032"/>
    <lineage>
        <taxon>Eukaryota</taxon>
        <taxon>Metazoa</taxon>
        <taxon>Spiralia</taxon>
        <taxon>Gnathifera</taxon>
        <taxon>Rotifera</taxon>
        <taxon>Eurotatoria</taxon>
        <taxon>Bdelloidea</taxon>
        <taxon>Philodinida</taxon>
        <taxon>Philodinidae</taxon>
        <taxon>Rotaria</taxon>
    </lineage>
</organism>
<dbReference type="Gene3D" id="3.40.50.720">
    <property type="entry name" value="NAD(P)-binding Rossmann-like Domain"/>
    <property type="match status" value="2"/>
</dbReference>
<dbReference type="PANTHER" id="PTHR43861">
    <property type="entry name" value="TRANS-ACONITATE 2-METHYLTRANSFERASE-RELATED"/>
    <property type="match status" value="1"/>
</dbReference>
<dbReference type="Pfam" id="PF01370">
    <property type="entry name" value="Epimerase"/>
    <property type="match status" value="1"/>
</dbReference>
<accession>A0A821NGR4</accession>
<dbReference type="PANTHER" id="PTHR43861:SF5">
    <property type="entry name" value="BLL5978 PROTEIN"/>
    <property type="match status" value="1"/>
</dbReference>
<evidence type="ECO:0000259" key="3">
    <source>
        <dbReference type="Pfam" id="PF08484"/>
    </source>
</evidence>
<dbReference type="InterPro" id="IPR013691">
    <property type="entry name" value="MeTrfase_14"/>
</dbReference>
<proteinExistence type="predicted"/>
<dbReference type="InterPro" id="IPR029063">
    <property type="entry name" value="SAM-dependent_MTases_sf"/>
</dbReference>
<dbReference type="AlphaFoldDB" id="A0A821NGR4"/>
<evidence type="ECO:0000259" key="1">
    <source>
        <dbReference type="Pfam" id="PF01370"/>
    </source>
</evidence>
<dbReference type="Pfam" id="PF08421">
    <property type="entry name" value="Methyltransf_13"/>
    <property type="match status" value="1"/>
</dbReference>
<evidence type="ECO:0000313" key="6">
    <source>
        <dbReference type="Proteomes" id="UP000663838"/>
    </source>
</evidence>
<evidence type="ECO:0000259" key="2">
    <source>
        <dbReference type="Pfam" id="PF08421"/>
    </source>
</evidence>
<dbReference type="SUPFAM" id="SSF53335">
    <property type="entry name" value="S-adenosyl-L-methionine-dependent methyltransferases"/>
    <property type="match status" value="1"/>
</dbReference>
<dbReference type="Pfam" id="PF08484">
    <property type="entry name" value="Methyltransf_14"/>
    <property type="match status" value="1"/>
</dbReference>
<feature type="domain" description="C-methyltransferase" evidence="3">
    <location>
        <begin position="578"/>
        <end position="749"/>
    </location>
</feature>
<evidence type="ECO:0000313" key="5">
    <source>
        <dbReference type="EMBL" id="CAF4787589.1"/>
    </source>
</evidence>
<evidence type="ECO:0000313" key="4">
    <source>
        <dbReference type="EMBL" id="CAF3624884.1"/>
    </source>
</evidence>
<dbReference type="Pfam" id="PF13489">
    <property type="entry name" value="Methyltransf_23"/>
    <property type="match status" value="1"/>
</dbReference>
<protein>
    <submittedName>
        <fullName evidence="5">Uncharacterized protein</fullName>
    </submittedName>
</protein>
<reference evidence="5" key="1">
    <citation type="submission" date="2021-02" db="EMBL/GenBank/DDBJ databases">
        <authorList>
            <person name="Nowell W R."/>
        </authorList>
    </citation>
    <scope>NUCLEOTIDE SEQUENCE</scope>
</reference>
<feature type="domain" description="Methyltransferase putative zinc binding" evidence="2">
    <location>
        <begin position="340"/>
        <end position="401"/>
    </location>
</feature>
<dbReference type="Gene3D" id="6.20.50.110">
    <property type="entry name" value="Methyltransferase, zinc-binding domain"/>
    <property type="match status" value="1"/>
</dbReference>
<dbReference type="EMBL" id="CAJNYV010003976">
    <property type="protein sequence ID" value="CAF3624884.1"/>
    <property type="molecule type" value="Genomic_DNA"/>
</dbReference>
<dbReference type="EMBL" id="CAJOBS010002057">
    <property type="protein sequence ID" value="CAF4787589.1"/>
    <property type="molecule type" value="Genomic_DNA"/>
</dbReference>
<feature type="domain" description="NAD-dependent epimerase/dehydratase" evidence="1">
    <location>
        <begin position="37"/>
        <end position="253"/>
    </location>
</feature>
<gene>
    <name evidence="4" type="ORF">KIK155_LOCUS22109</name>
    <name evidence="5" type="ORF">TOA249_LOCUS22536</name>
</gene>
<dbReference type="Gene3D" id="3.40.50.150">
    <property type="entry name" value="Vaccinia Virus protein VP39"/>
    <property type="match status" value="1"/>
</dbReference>
<dbReference type="Proteomes" id="UP000663865">
    <property type="component" value="Unassembled WGS sequence"/>
</dbReference>